<dbReference type="GO" id="GO:0016787">
    <property type="term" value="F:hydrolase activity"/>
    <property type="evidence" value="ECO:0007669"/>
    <property type="project" value="UniProtKB-KW"/>
</dbReference>
<dbReference type="InterPro" id="IPR050300">
    <property type="entry name" value="GDXG_lipolytic_enzyme"/>
</dbReference>
<dbReference type="RefSeq" id="WP_258211767.1">
    <property type="nucleotide sequence ID" value="NZ_JANQBD010000002.1"/>
</dbReference>
<comment type="caution">
    <text evidence="3">The sequence shown here is derived from an EMBL/GenBank/DDBJ whole genome shotgun (WGS) entry which is preliminary data.</text>
</comment>
<dbReference type="Gene3D" id="3.40.50.1820">
    <property type="entry name" value="alpha/beta hydrolase"/>
    <property type="match status" value="1"/>
</dbReference>
<dbReference type="InterPro" id="IPR029058">
    <property type="entry name" value="AB_hydrolase_fold"/>
</dbReference>
<feature type="domain" description="BD-FAE-like" evidence="2">
    <location>
        <begin position="55"/>
        <end position="161"/>
    </location>
</feature>
<dbReference type="Proteomes" id="UP001300012">
    <property type="component" value="Unassembled WGS sequence"/>
</dbReference>
<proteinExistence type="predicted"/>
<evidence type="ECO:0000313" key="3">
    <source>
        <dbReference type="EMBL" id="MCR8630145.1"/>
    </source>
</evidence>
<reference evidence="3 4" key="1">
    <citation type="submission" date="2022-08" db="EMBL/GenBank/DDBJ databases">
        <title>Paenibacillus endoradicis sp. nov., Paenibacillus radicibacter sp. nov and Paenibacillus pararadicis sp. nov., three cold-adapted plant growth-promoting bacteria isolated from root of Larix gmelinii in Great Khingan.</title>
        <authorList>
            <person name="Xue H."/>
        </authorList>
    </citation>
    <scope>NUCLEOTIDE SEQUENCE [LARGE SCALE GENOMIC DNA]</scope>
    <source>
        <strain evidence="3 4">N5-1-1-5</strain>
    </source>
</reference>
<name>A0ABT1YAC8_9BACL</name>
<evidence type="ECO:0000256" key="1">
    <source>
        <dbReference type="ARBA" id="ARBA00022801"/>
    </source>
</evidence>
<evidence type="ECO:0000313" key="4">
    <source>
        <dbReference type="Proteomes" id="UP001300012"/>
    </source>
</evidence>
<dbReference type="InterPro" id="IPR049492">
    <property type="entry name" value="BD-FAE-like_dom"/>
</dbReference>
<sequence>MKDCLFENEILLWPGAAPGSEHIQLNQSFIERSINPEIKDRAFMGITTPSIIPFFPEEGKGNKTAVVIAPGGAYERVVYDKEGYDSAKWFNALGVTAFVLKYRLPGEGHEKGYSVPLQDAQRAMRLIKRNADQWNLDPNKVGIIGFSAGGHLAATLGTQYSSRVYHPLDEADELDARPSFLILGYPVINLGDREPKPNFEPLRMYPNDQLVDANHPPAFIFHANDDTAVSSAHSVKYYSALKKANVETDLHIFRKGGHGFGIRSGKGPVAMWPKLCEEWLSDNNFI</sequence>
<keyword evidence="1 3" id="KW-0378">Hydrolase</keyword>
<dbReference type="PANTHER" id="PTHR48081">
    <property type="entry name" value="AB HYDROLASE SUPERFAMILY PROTEIN C4A8.06C"/>
    <property type="match status" value="1"/>
</dbReference>
<evidence type="ECO:0000259" key="2">
    <source>
        <dbReference type="Pfam" id="PF20434"/>
    </source>
</evidence>
<gene>
    <name evidence="3" type="ORF">NV381_02905</name>
</gene>
<dbReference type="EMBL" id="JANQBD010000002">
    <property type="protein sequence ID" value="MCR8630145.1"/>
    <property type="molecule type" value="Genomic_DNA"/>
</dbReference>
<dbReference type="PANTHER" id="PTHR48081:SF6">
    <property type="entry name" value="PEPTIDASE S9 PROLYL OLIGOPEPTIDASE CATALYTIC DOMAIN-CONTAINING PROTEIN"/>
    <property type="match status" value="1"/>
</dbReference>
<organism evidence="3 4">
    <name type="scientific">Paenibacillus radicis</name>
    <name type="common">ex Xue et al. 2023</name>
    <dbReference type="NCBI Taxonomy" id="2972489"/>
    <lineage>
        <taxon>Bacteria</taxon>
        <taxon>Bacillati</taxon>
        <taxon>Bacillota</taxon>
        <taxon>Bacilli</taxon>
        <taxon>Bacillales</taxon>
        <taxon>Paenibacillaceae</taxon>
        <taxon>Paenibacillus</taxon>
    </lineage>
</organism>
<accession>A0ABT1YAC8</accession>
<keyword evidence="4" id="KW-1185">Reference proteome</keyword>
<dbReference type="Pfam" id="PF20434">
    <property type="entry name" value="BD-FAE"/>
    <property type="match status" value="1"/>
</dbReference>
<protein>
    <submittedName>
        <fullName evidence="3">Alpha/beta hydrolase</fullName>
    </submittedName>
</protein>
<dbReference type="SUPFAM" id="SSF53474">
    <property type="entry name" value="alpha/beta-Hydrolases"/>
    <property type="match status" value="1"/>
</dbReference>